<feature type="compositionally biased region" description="Low complexity" evidence="1">
    <location>
        <begin position="140"/>
        <end position="155"/>
    </location>
</feature>
<organism evidence="2">
    <name type="scientific">Photinus pyralis</name>
    <name type="common">Common eastern firefly</name>
    <name type="synonym">Lampyris pyralis</name>
    <dbReference type="NCBI Taxonomy" id="7054"/>
    <lineage>
        <taxon>Eukaryota</taxon>
        <taxon>Metazoa</taxon>
        <taxon>Ecdysozoa</taxon>
        <taxon>Arthropoda</taxon>
        <taxon>Hexapoda</taxon>
        <taxon>Insecta</taxon>
        <taxon>Pterygota</taxon>
        <taxon>Neoptera</taxon>
        <taxon>Endopterygota</taxon>
        <taxon>Coleoptera</taxon>
        <taxon>Polyphaga</taxon>
        <taxon>Elateriformia</taxon>
        <taxon>Elateroidea</taxon>
        <taxon>Lampyridae</taxon>
        <taxon>Lampyrinae</taxon>
        <taxon>Photinus</taxon>
    </lineage>
</organism>
<accession>A0A1Y1KMI3</accession>
<proteinExistence type="predicted"/>
<sequence>MAERHMPRLMSGEEKQRLPSTPRPASSTLYVPPAGQTESISVHPAHTHDKNVDGELAPPLGEIPGSGSGSTELGNTARPVDTSKPSSKGDQRVISDYENAVNYSSTDIPDVIVPQDSQSERAHQEESHDGAPHERKSTRSRSPSSPLSPTDDGSGTDATDYGEEEGMDAADGLPDWRGGE</sequence>
<protein>
    <submittedName>
        <fullName evidence="2">Uncharacterized protein</fullName>
    </submittedName>
</protein>
<dbReference type="AlphaFoldDB" id="A0A1Y1KMI3"/>
<feature type="region of interest" description="Disordered" evidence="1">
    <location>
        <begin position="1"/>
        <end position="180"/>
    </location>
</feature>
<dbReference type="EMBL" id="GEZM01082149">
    <property type="protein sequence ID" value="JAV61420.1"/>
    <property type="molecule type" value="Transcribed_RNA"/>
</dbReference>
<reference evidence="2" key="1">
    <citation type="journal article" date="2016" name="Sci. Rep.">
        <title>Molecular characterization of firefly nuptial gifts: a multi-omics approach sheds light on postcopulatory sexual selection.</title>
        <authorList>
            <person name="Al-Wathiqui N."/>
            <person name="Fallon T.R."/>
            <person name="South A."/>
            <person name="Weng J.K."/>
            <person name="Lewis S.M."/>
        </authorList>
    </citation>
    <scope>NUCLEOTIDE SEQUENCE</scope>
</reference>
<evidence type="ECO:0000313" key="2">
    <source>
        <dbReference type="EMBL" id="JAV61420.1"/>
    </source>
</evidence>
<evidence type="ECO:0000256" key="1">
    <source>
        <dbReference type="SAM" id="MobiDB-lite"/>
    </source>
</evidence>
<feature type="compositionally biased region" description="Basic and acidic residues" evidence="1">
    <location>
        <begin position="118"/>
        <end position="137"/>
    </location>
</feature>
<name>A0A1Y1KMI3_PHOPY</name>
<feature type="compositionally biased region" description="Basic and acidic residues" evidence="1">
    <location>
        <begin position="1"/>
        <end position="17"/>
    </location>
</feature>